<evidence type="ECO:0000256" key="1">
    <source>
        <dbReference type="ARBA" id="ARBA00007657"/>
    </source>
</evidence>
<dbReference type="EMBL" id="CATQJA010002664">
    <property type="protein sequence ID" value="CAJ0582763.1"/>
    <property type="molecule type" value="Genomic_DNA"/>
</dbReference>
<dbReference type="Pfam" id="PF25782">
    <property type="entry name" value="TPR_CAND1"/>
    <property type="match status" value="1"/>
</dbReference>
<organism evidence="7 8">
    <name type="scientific">Mesorhabditis spiculigera</name>
    <dbReference type="NCBI Taxonomy" id="96644"/>
    <lineage>
        <taxon>Eukaryota</taxon>
        <taxon>Metazoa</taxon>
        <taxon>Ecdysozoa</taxon>
        <taxon>Nematoda</taxon>
        <taxon>Chromadorea</taxon>
        <taxon>Rhabditida</taxon>
        <taxon>Rhabditina</taxon>
        <taxon>Rhabditomorpha</taxon>
        <taxon>Rhabditoidea</taxon>
        <taxon>Rhabditidae</taxon>
        <taxon>Mesorhabditinae</taxon>
        <taxon>Mesorhabditis</taxon>
    </lineage>
</organism>
<evidence type="ECO:0000313" key="8">
    <source>
        <dbReference type="Proteomes" id="UP001177023"/>
    </source>
</evidence>
<evidence type="ECO:0000313" key="7">
    <source>
        <dbReference type="EMBL" id="CAJ0582763.1"/>
    </source>
</evidence>
<feature type="domain" description="TATA-binding protein interacting (TIP20)" evidence="6">
    <location>
        <begin position="1046"/>
        <end position="1206"/>
    </location>
</feature>
<accession>A0AA36DAK4</accession>
<dbReference type="GO" id="GO:0010265">
    <property type="term" value="P:SCF complex assembly"/>
    <property type="evidence" value="ECO:0007669"/>
    <property type="project" value="InterPro"/>
</dbReference>
<dbReference type="Gene3D" id="1.25.10.10">
    <property type="entry name" value="Leucine-rich Repeat Variant"/>
    <property type="match status" value="1"/>
</dbReference>
<keyword evidence="3" id="KW-0833">Ubl conjugation pathway</keyword>
<name>A0AA36DAK4_9BILA</name>
<comment type="similarity">
    <text evidence="1">Belongs to the CAND family.</text>
</comment>
<evidence type="ECO:0000256" key="2">
    <source>
        <dbReference type="ARBA" id="ARBA00022737"/>
    </source>
</evidence>
<keyword evidence="2" id="KW-0677">Repeat</keyword>
<feature type="coiled-coil region" evidence="4">
    <location>
        <begin position="1158"/>
        <end position="1192"/>
    </location>
</feature>
<dbReference type="Proteomes" id="UP001177023">
    <property type="component" value="Unassembled WGS sequence"/>
</dbReference>
<dbReference type="InterPro" id="IPR011989">
    <property type="entry name" value="ARM-like"/>
</dbReference>
<dbReference type="AlphaFoldDB" id="A0AA36DAK4"/>
<sequence length="1233" mass="137353">MAGASQAYQIAGWLEKMDSPDKDFRFMAISDLMGELNKTIARLDEDAEIKVVRKLLKLLEDRSGEVQNLAVRCLGVLVQRCRDPQAETVADALCQNLASNKPDVRDVSSVALKTVVTELHTDRIGAVGMVRRITPQLANFLNQDNVDSPIRMEMLEVLGDILLRFGQTITEHHSQIRDVLLTILSSERPAIRKRAIIALGNLTASCNPTIFDEICAVLFERLQNTGNESVVRGMATSIAYVTKASAVVPTLLKACRASDDDDLKEAVLQCFEVFILRCPEEIAPFIDELESLSITYIAHDPNFIDDDDDQMEANDDDEEEEDISDDDDMSWKIRRAAAKVIEALVCSRRERMLHSINTYAPILIGRLKEREENVRTDIFGAAVTLLRQIGTFIPSPLNCLAHFGDARLVIGKTAWLADSLSDEQIELIKALYAQVPGIVRTVGRLLKHRSPRTRLDCFALLSALVRTLPGALTEHFVNVLQPIATMCAQKTTTSQMKIDAIQFLSITFKSHPPALIAPHLPTITRIVINGIEDSFYKVTSEALGVLDQLIPLMADHSDNMLISQLSHATYPRIKASDLDQEVKERAIIAAGLFISQCGDAIPELIPDLLEVLVDRCRNELTRIYALRSLDAVVQSLLNITFPSSMFSSLLPLLAEFLRKNIRALKIASLKLLGSILVRFDDSMLADDVMTTVLHEVVNAMEDDDLLVTQNSFKCLALAFAKCPRSTTPYITQAISKYGALLKSAYLQGVLLNSGLEMISALCENEIPGKPQFEDLLDQITAPVYDNVQLPRQAYSAISATTATVAAASHDEEKAVHLALKLREQLGNRASTDGIRLFSLLTLGELGRQCSSIYTSDAIGVEVLIMEAFKSQNEDLKNAASNALGGMAVGNLPKFLPFILTQMQESNRQYLLLHSIKEIILCETQSKSSRDGFQQYIPKIWPVLFEHAEANEESTRNIVAECIGKLCILEPSLLKDLKVHLHAESANVRAVVATAIKYMISPERQSIDTHLQVIMPDFVTILSDPDLDVRRLALIALNSAAHNKRSLIRAHLAAVLPKVYTETKIRKELIVEVEMGPFKHLVDEGLDLRKAAFECLYTILGTCTDKLDIFEVINYMEEGMKDAHDIRLLTYLTLIKLSTLTPTHVLQRLDRICEHIKAQLALKSKVNAVKQELDKHEELRRSAIRTLMALKEMPDASRHPQLSEVFNFIHGNAELRELHKAIEKNVQRICPDGI</sequence>
<dbReference type="InterPro" id="IPR013932">
    <property type="entry name" value="TATA-bd_TIP120"/>
</dbReference>
<protein>
    <recommendedName>
        <fullName evidence="6">TATA-binding protein interacting (TIP20) domain-containing protein</fullName>
    </recommendedName>
</protein>
<gene>
    <name evidence="7" type="ORF">MSPICULIGERA_LOCUS20893</name>
</gene>
<evidence type="ECO:0000259" key="6">
    <source>
        <dbReference type="Pfam" id="PF08623"/>
    </source>
</evidence>
<dbReference type="InterPro" id="IPR039852">
    <property type="entry name" value="CAND1/CAND2"/>
</dbReference>
<feature type="region of interest" description="Disordered" evidence="5">
    <location>
        <begin position="303"/>
        <end position="326"/>
    </location>
</feature>
<evidence type="ECO:0000256" key="5">
    <source>
        <dbReference type="SAM" id="MobiDB-lite"/>
    </source>
</evidence>
<proteinExistence type="inferred from homology"/>
<evidence type="ECO:0000256" key="3">
    <source>
        <dbReference type="ARBA" id="ARBA00022786"/>
    </source>
</evidence>
<dbReference type="InterPro" id="IPR016024">
    <property type="entry name" value="ARM-type_fold"/>
</dbReference>
<dbReference type="Pfam" id="PF08623">
    <property type="entry name" value="TIP120"/>
    <property type="match status" value="1"/>
</dbReference>
<keyword evidence="4" id="KW-0175">Coiled coil</keyword>
<comment type="caution">
    <text evidence="7">The sequence shown here is derived from an EMBL/GenBank/DDBJ whole genome shotgun (WGS) entry which is preliminary data.</text>
</comment>
<dbReference type="SUPFAM" id="SSF48371">
    <property type="entry name" value="ARM repeat"/>
    <property type="match status" value="1"/>
</dbReference>
<feature type="non-terminal residue" evidence="7">
    <location>
        <position position="1"/>
    </location>
</feature>
<keyword evidence="8" id="KW-1185">Reference proteome</keyword>
<reference evidence="7" key="1">
    <citation type="submission" date="2023-06" db="EMBL/GenBank/DDBJ databases">
        <authorList>
            <person name="Delattre M."/>
        </authorList>
    </citation>
    <scope>NUCLEOTIDE SEQUENCE</scope>
    <source>
        <strain evidence="7">AF72</strain>
    </source>
</reference>
<evidence type="ECO:0000256" key="4">
    <source>
        <dbReference type="SAM" id="Coils"/>
    </source>
</evidence>
<dbReference type="PANTHER" id="PTHR12696">
    <property type="entry name" value="TIP120"/>
    <property type="match status" value="1"/>
</dbReference>